<dbReference type="SUPFAM" id="SSF110849">
    <property type="entry name" value="ParB/Sulfiredoxin"/>
    <property type="match status" value="1"/>
</dbReference>
<gene>
    <name evidence="3" type="ORF">SAMN06297251_10881</name>
</gene>
<feature type="compositionally biased region" description="Acidic residues" evidence="1">
    <location>
        <begin position="668"/>
        <end position="703"/>
    </location>
</feature>
<dbReference type="OrthoDB" id="9813122at2"/>
<sequence length="714" mass="78354">MKSTTIRKIALSQLDLSPKNVRKASVTKAEDEALEASIAAHGLQQNLGVEHAEDGRFLVYAGGRRFNALCQLLIKGVIEADYKVPCTISESDQAIELSLVENVIRAGMHPADEFEAFNRLIEGGASVEDVADRFGTTVKHVTQRMKLARVAPEIVALYRDGEIRLEVIQAFAVSDSHDRQREILERVRSYFHWGDHAVHQIRQTLTETFVSASSRLGRFVGIEAYEAAGGIVTRDLFSNHDSVHLNDRDLVETLAIAKLEERAAELRKEWRWAEVMIDLPYDAASPYGRVYPEVVELESPELQQEWDEIEEKLKAYGELDELTAEDEQDIERLNARWEEIDAAFAPVEIYTDEVKAIAGCLVAIDHGGTIRIEAGLIRPEDMPAPQTEDEGDKAAAYVPDAEAKEPALRIMPPRAVASHVSADGKIDNPQTVALKDAGLTGALADDLRAIRHQITQAHLAGDFSVAFDLMLYSMCQGVFGSYLSRGKPIDVKLTPVMVTASRPHLEGTVAERMLETLKANLRLDWMNLPKPEDFAAMSALPSDDKQALFAFAASHGLTQQLSVDHRADPVFEAAGNRLGVDVAACWRPTAGNFFGRVTKDHMMTAARETVSEAWAEDHKSYKKGALADIMERAFSEDGQARAGLSQDKASRTARWLPDGMGFSAEIAEASEADPAEEPAVEVEALGDDQEAPVAGDDGDEDDTALPAFLTTDAA</sequence>
<dbReference type="GO" id="GO:0007059">
    <property type="term" value="P:chromosome segregation"/>
    <property type="evidence" value="ECO:0007669"/>
    <property type="project" value="TreeGrafter"/>
</dbReference>
<organism evidence="3 4">
    <name type="scientific">Fulvimarina manganoxydans</name>
    <dbReference type="NCBI Taxonomy" id="937218"/>
    <lineage>
        <taxon>Bacteria</taxon>
        <taxon>Pseudomonadati</taxon>
        <taxon>Pseudomonadota</taxon>
        <taxon>Alphaproteobacteria</taxon>
        <taxon>Hyphomicrobiales</taxon>
        <taxon>Aurantimonadaceae</taxon>
        <taxon>Fulvimarina</taxon>
    </lineage>
</organism>
<protein>
    <submittedName>
        <fullName evidence="3">Chromosome partitioning protein, ParB family</fullName>
    </submittedName>
</protein>
<dbReference type="RefSeq" id="WP_084410059.1">
    <property type="nucleotide sequence ID" value="NZ_FWXR01000008.1"/>
</dbReference>
<dbReference type="CDD" id="cd16406">
    <property type="entry name" value="ParB_N_like"/>
    <property type="match status" value="1"/>
</dbReference>
<evidence type="ECO:0000313" key="4">
    <source>
        <dbReference type="Proteomes" id="UP000192656"/>
    </source>
</evidence>
<proteinExistence type="predicted"/>
<dbReference type="GO" id="GO:0005694">
    <property type="term" value="C:chromosome"/>
    <property type="evidence" value="ECO:0007669"/>
    <property type="project" value="TreeGrafter"/>
</dbReference>
<name>A0A1W2C1H6_9HYPH</name>
<dbReference type="Gene3D" id="1.10.10.2830">
    <property type="match status" value="1"/>
</dbReference>
<dbReference type="EMBL" id="FWXR01000008">
    <property type="protein sequence ID" value="SMC78931.1"/>
    <property type="molecule type" value="Genomic_DNA"/>
</dbReference>
<dbReference type="AlphaFoldDB" id="A0A1W2C1H6"/>
<dbReference type="SMART" id="SM00470">
    <property type="entry name" value="ParB"/>
    <property type="match status" value="1"/>
</dbReference>
<dbReference type="InterPro" id="IPR050336">
    <property type="entry name" value="Chromosome_partition/occlusion"/>
</dbReference>
<evidence type="ECO:0000259" key="2">
    <source>
        <dbReference type="SMART" id="SM00470"/>
    </source>
</evidence>
<evidence type="ECO:0000256" key="1">
    <source>
        <dbReference type="SAM" id="MobiDB-lite"/>
    </source>
</evidence>
<reference evidence="3 4" key="1">
    <citation type="submission" date="2017-04" db="EMBL/GenBank/DDBJ databases">
        <authorList>
            <person name="Afonso C.L."/>
            <person name="Miller P.J."/>
            <person name="Scott M.A."/>
            <person name="Spackman E."/>
            <person name="Goraichik I."/>
            <person name="Dimitrov K.M."/>
            <person name="Suarez D.L."/>
            <person name="Swayne D.E."/>
        </authorList>
    </citation>
    <scope>NUCLEOTIDE SEQUENCE [LARGE SCALE GENOMIC DNA]</scope>
    <source>
        <strain evidence="3 4">CGMCC 1.10972</strain>
    </source>
</reference>
<dbReference type="Gene3D" id="3.90.1530.30">
    <property type="match status" value="1"/>
</dbReference>
<keyword evidence="4" id="KW-1185">Reference proteome</keyword>
<dbReference type="PANTHER" id="PTHR33375">
    <property type="entry name" value="CHROMOSOME-PARTITIONING PROTEIN PARB-RELATED"/>
    <property type="match status" value="1"/>
</dbReference>
<dbReference type="InterPro" id="IPR036086">
    <property type="entry name" value="ParB/Sulfiredoxin_sf"/>
</dbReference>
<dbReference type="SUPFAM" id="SSF109709">
    <property type="entry name" value="KorB DNA-binding domain-like"/>
    <property type="match status" value="1"/>
</dbReference>
<dbReference type="InterPro" id="IPR003115">
    <property type="entry name" value="ParB_N"/>
</dbReference>
<dbReference type="Proteomes" id="UP000192656">
    <property type="component" value="Unassembled WGS sequence"/>
</dbReference>
<accession>A0A1W2C1H6</accession>
<dbReference type="STRING" id="937218.SAMN06297251_10881"/>
<dbReference type="Pfam" id="PF02195">
    <property type="entry name" value="ParB_N"/>
    <property type="match status" value="1"/>
</dbReference>
<evidence type="ECO:0000313" key="3">
    <source>
        <dbReference type="EMBL" id="SMC78931.1"/>
    </source>
</evidence>
<feature type="domain" description="ParB-like N-terminal" evidence="2">
    <location>
        <begin position="7"/>
        <end position="103"/>
    </location>
</feature>
<feature type="region of interest" description="Disordered" evidence="1">
    <location>
        <begin position="667"/>
        <end position="714"/>
    </location>
</feature>
<dbReference type="PANTHER" id="PTHR33375:SF7">
    <property type="entry name" value="CHROMOSOME 2-PARTITIONING PROTEIN PARB-RELATED"/>
    <property type="match status" value="1"/>
</dbReference>